<evidence type="ECO:0000256" key="1">
    <source>
        <dbReference type="ARBA" id="ARBA00022553"/>
    </source>
</evidence>
<dbReference type="SMART" id="SM00421">
    <property type="entry name" value="HTH_LUXR"/>
    <property type="match status" value="1"/>
</dbReference>
<dbReference type="InterPro" id="IPR058245">
    <property type="entry name" value="NreC/VraR/RcsB-like_REC"/>
</dbReference>
<dbReference type="SUPFAM" id="SSF52172">
    <property type="entry name" value="CheY-like"/>
    <property type="match status" value="1"/>
</dbReference>
<name>A0A6H9XS55_9CORY</name>
<dbReference type="PANTHER" id="PTHR43214">
    <property type="entry name" value="TWO-COMPONENT RESPONSE REGULATOR"/>
    <property type="match status" value="1"/>
</dbReference>
<dbReference type="PROSITE" id="PS50043">
    <property type="entry name" value="HTH_LUXR_2"/>
    <property type="match status" value="1"/>
</dbReference>
<dbReference type="Gene3D" id="3.40.50.2300">
    <property type="match status" value="1"/>
</dbReference>
<dbReference type="RefSeq" id="WP_005524265.1">
    <property type="nucleotide sequence ID" value="NZ_CAUSZY010000007.1"/>
</dbReference>
<organism evidence="8 9">
    <name type="scientific">Corynebacterium matruchotii</name>
    <dbReference type="NCBI Taxonomy" id="43768"/>
    <lineage>
        <taxon>Bacteria</taxon>
        <taxon>Bacillati</taxon>
        <taxon>Actinomycetota</taxon>
        <taxon>Actinomycetes</taxon>
        <taxon>Mycobacteriales</taxon>
        <taxon>Corynebacteriaceae</taxon>
        <taxon>Corynebacterium</taxon>
    </lineage>
</organism>
<evidence type="ECO:0000313" key="9">
    <source>
        <dbReference type="Proteomes" id="UP000249886"/>
    </source>
</evidence>
<gene>
    <name evidence="8" type="primary">vraR_2</name>
    <name evidence="8" type="ORF">NCTC10254_00502</name>
</gene>
<dbReference type="AlphaFoldDB" id="A0A6H9XS55"/>
<feature type="modified residue" description="4-aspartylphosphate" evidence="5">
    <location>
        <position position="54"/>
    </location>
</feature>
<dbReference type="InterPro" id="IPR016032">
    <property type="entry name" value="Sig_transdc_resp-reg_C-effctor"/>
</dbReference>
<dbReference type="SMART" id="SM00448">
    <property type="entry name" value="REC"/>
    <property type="match status" value="1"/>
</dbReference>
<feature type="domain" description="HTH luxR-type" evidence="6">
    <location>
        <begin position="152"/>
        <end position="217"/>
    </location>
</feature>
<dbReference type="InterPro" id="IPR001789">
    <property type="entry name" value="Sig_transdc_resp-reg_receiver"/>
</dbReference>
<protein>
    <submittedName>
        <fullName evidence="8">Two-component system response regulator</fullName>
    </submittedName>
</protein>
<evidence type="ECO:0000259" key="6">
    <source>
        <dbReference type="PROSITE" id="PS50043"/>
    </source>
</evidence>
<dbReference type="PANTHER" id="PTHR43214:SF24">
    <property type="entry name" value="TRANSCRIPTIONAL REGULATORY PROTEIN NARL-RELATED"/>
    <property type="match status" value="1"/>
</dbReference>
<dbReference type="SUPFAM" id="SSF46894">
    <property type="entry name" value="C-terminal effector domain of the bipartite response regulators"/>
    <property type="match status" value="1"/>
</dbReference>
<dbReference type="CDD" id="cd17535">
    <property type="entry name" value="REC_NarL-like"/>
    <property type="match status" value="1"/>
</dbReference>
<evidence type="ECO:0000256" key="4">
    <source>
        <dbReference type="ARBA" id="ARBA00023163"/>
    </source>
</evidence>
<keyword evidence="3" id="KW-0238">DNA-binding</keyword>
<dbReference type="InterPro" id="IPR000792">
    <property type="entry name" value="Tscrpt_reg_LuxR_C"/>
</dbReference>
<keyword evidence="2" id="KW-0805">Transcription regulation</keyword>
<dbReference type="PROSITE" id="PS50110">
    <property type="entry name" value="RESPONSE_REGULATORY"/>
    <property type="match status" value="1"/>
</dbReference>
<proteinExistence type="predicted"/>
<dbReference type="Proteomes" id="UP000249886">
    <property type="component" value="Unassembled WGS sequence"/>
</dbReference>
<feature type="domain" description="Response regulatory" evidence="7">
    <location>
        <begin position="3"/>
        <end position="121"/>
    </location>
</feature>
<dbReference type="GO" id="GO:0006355">
    <property type="term" value="P:regulation of DNA-templated transcription"/>
    <property type="evidence" value="ECO:0007669"/>
    <property type="project" value="InterPro"/>
</dbReference>
<dbReference type="PRINTS" id="PR00038">
    <property type="entry name" value="HTHLUXR"/>
</dbReference>
<evidence type="ECO:0000256" key="2">
    <source>
        <dbReference type="ARBA" id="ARBA00023015"/>
    </source>
</evidence>
<dbReference type="Pfam" id="PF00072">
    <property type="entry name" value="Response_reg"/>
    <property type="match status" value="1"/>
</dbReference>
<reference evidence="8 9" key="1">
    <citation type="submission" date="2018-06" db="EMBL/GenBank/DDBJ databases">
        <authorList>
            <consortium name="Pathogen Informatics"/>
            <person name="Doyle S."/>
        </authorList>
    </citation>
    <scope>NUCLEOTIDE SEQUENCE [LARGE SCALE GENOMIC DNA]</scope>
    <source>
        <strain evidence="8 9">NCTC10254</strain>
    </source>
</reference>
<dbReference type="GeneID" id="84573062"/>
<dbReference type="CDD" id="cd06170">
    <property type="entry name" value="LuxR_C_like"/>
    <property type="match status" value="1"/>
</dbReference>
<dbReference type="InterPro" id="IPR011006">
    <property type="entry name" value="CheY-like_superfamily"/>
</dbReference>
<keyword evidence="4" id="KW-0804">Transcription</keyword>
<comment type="caution">
    <text evidence="8">The sequence shown here is derived from an EMBL/GenBank/DDBJ whole genome shotgun (WGS) entry which is preliminary data.</text>
</comment>
<evidence type="ECO:0000259" key="7">
    <source>
        <dbReference type="PROSITE" id="PS50110"/>
    </source>
</evidence>
<keyword evidence="1 5" id="KW-0597">Phosphoprotein</keyword>
<dbReference type="Pfam" id="PF00196">
    <property type="entry name" value="GerE"/>
    <property type="match status" value="1"/>
</dbReference>
<evidence type="ECO:0000313" key="8">
    <source>
        <dbReference type="EMBL" id="SPW24137.1"/>
    </source>
</evidence>
<dbReference type="EMBL" id="UARK01000001">
    <property type="protein sequence ID" value="SPW24137.1"/>
    <property type="molecule type" value="Genomic_DNA"/>
</dbReference>
<evidence type="ECO:0000256" key="5">
    <source>
        <dbReference type="PROSITE-ProRule" id="PRU00169"/>
    </source>
</evidence>
<evidence type="ECO:0000256" key="3">
    <source>
        <dbReference type="ARBA" id="ARBA00023125"/>
    </source>
</evidence>
<dbReference type="GO" id="GO:0000160">
    <property type="term" value="P:phosphorelay signal transduction system"/>
    <property type="evidence" value="ECO:0007669"/>
    <property type="project" value="InterPro"/>
</dbReference>
<sequence>MIRVLLVDDQALIRQAISVMLDATDDITIVGQGDTGLDAIAMAQRLQPDVVLMDIRMPELDGIAATEKICGNPDLAATRVLILTTFENDTNIVAALRAGASGFIGKGSEPEELARAVRAVANGDALLSPSATRSLITRMLQPTEADPEPYANPELIDALTIREREVLRLVTKGLSNQEIADELVISIHTTKTHVGNIMTKLGAHDRAQLVIVGYESGLVAPGG</sequence>
<accession>A0A6H9XS55</accession>
<dbReference type="GO" id="GO:0003677">
    <property type="term" value="F:DNA binding"/>
    <property type="evidence" value="ECO:0007669"/>
    <property type="project" value="UniProtKB-KW"/>
</dbReference>
<dbReference type="InterPro" id="IPR039420">
    <property type="entry name" value="WalR-like"/>
</dbReference>